<evidence type="ECO:0000259" key="2">
    <source>
        <dbReference type="Pfam" id="PF13358"/>
    </source>
</evidence>
<dbReference type="RefSeq" id="WP_268883643.1">
    <property type="nucleotide sequence ID" value="NZ_CP114029.1"/>
</dbReference>
<feature type="domain" description="Tc1-like transposase DDE" evidence="2">
    <location>
        <begin position="15"/>
        <end position="143"/>
    </location>
</feature>
<evidence type="ECO:0000313" key="4">
    <source>
        <dbReference type="Proteomes" id="UP001164020"/>
    </source>
</evidence>
<dbReference type="EMBL" id="CP114029">
    <property type="protein sequence ID" value="WAP71098.1"/>
    <property type="molecule type" value="Genomic_DNA"/>
</dbReference>
<feature type="compositionally biased region" description="Basic residues" evidence="1">
    <location>
        <begin position="187"/>
        <end position="196"/>
    </location>
</feature>
<reference evidence="3" key="1">
    <citation type="submission" date="2022-12" db="EMBL/GenBank/DDBJ databases">
        <title>Jiella pelagia sp. nov., isolated from phosphonate enriched culture of Northwest Pacific surface seawater.</title>
        <authorList>
            <person name="Shin D.Y."/>
            <person name="Hwang C.Y."/>
        </authorList>
    </citation>
    <scope>NUCLEOTIDE SEQUENCE</scope>
    <source>
        <strain evidence="3">HL-NP1</strain>
    </source>
</reference>
<name>A0ABY7C8I1_9HYPH</name>
<feature type="region of interest" description="Disordered" evidence="1">
    <location>
        <begin position="174"/>
        <end position="212"/>
    </location>
</feature>
<gene>
    <name evidence="3" type="ORF">OH818_06695</name>
</gene>
<accession>A0ABY7C8I1</accession>
<dbReference type="InterPro" id="IPR036397">
    <property type="entry name" value="RNaseH_sf"/>
</dbReference>
<protein>
    <submittedName>
        <fullName evidence="3">IS630 family transposase</fullName>
    </submittedName>
</protein>
<proteinExistence type="predicted"/>
<evidence type="ECO:0000256" key="1">
    <source>
        <dbReference type="SAM" id="MobiDB-lite"/>
    </source>
</evidence>
<dbReference type="Pfam" id="PF13358">
    <property type="entry name" value="DDE_3"/>
    <property type="match status" value="1"/>
</dbReference>
<keyword evidence="4" id="KW-1185">Reference proteome</keyword>
<dbReference type="Gene3D" id="3.30.420.10">
    <property type="entry name" value="Ribonuclease H-like superfamily/Ribonuclease H"/>
    <property type="match status" value="1"/>
</dbReference>
<dbReference type="InterPro" id="IPR047655">
    <property type="entry name" value="Transpos_IS630-like"/>
</dbReference>
<sequence length="212" mass="23593">MTAARQDHPGKHVELWFQDEARIGQKGRLCHRWWTRGKRPPGLCDQRFEWTYIYGAVAPATGQSFALVLPYADKQMMNLYLAEFAKTIPDHVHVVMVLDGAGWHGKAALNVPDNITLVPLPAYSPELNPVERLWLYLKETYLSLCVFPDRAAIAVAGGPQGGAAMRCHFLSTQSVSSGSSSLDRAKRPMSRKRRSRAGCAASSARRRASSNW</sequence>
<dbReference type="Proteomes" id="UP001164020">
    <property type="component" value="Chromosome"/>
</dbReference>
<evidence type="ECO:0000313" key="3">
    <source>
        <dbReference type="EMBL" id="WAP71098.1"/>
    </source>
</evidence>
<organism evidence="3 4">
    <name type="scientific">Jiella pelagia</name>
    <dbReference type="NCBI Taxonomy" id="2986949"/>
    <lineage>
        <taxon>Bacteria</taxon>
        <taxon>Pseudomonadati</taxon>
        <taxon>Pseudomonadota</taxon>
        <taxon>Alphaproteobacteria</taxon>
        <taxon>Hyphomicrobiales</taxon>
        <taxon>Aurantimonadaceae</taxon>
        <taxon>Jiella</taxon>
    </lineage>
</organism>
<dbReference type="NCBIfam" id="NF033545">
    <property type="entry name" value="transpos_IS630"/>
    <property type="match status" value="1"/>
</dbReference>
<dbReference type="InterPro" id="IPR038717">
    <property type="entry name" value="Tc1-like_DDE_dom"/>
</dbReference>